<dbReference type="GO" id="GO:0009249">
    <property type="term" value="P:protein lipoylation"/>
    <property type="evidence" value="ECO:0007669"/>
    <property type="project" value="UniProtKB-ARBA"/>
</dbReference>
<dbReference type="PANTHER" id="PTHR43679:SF2">
    <property type="entry name" value="OCTANOYL-[GCVH]:PROTEIN N-OCTANOYLTRANSFERASE"/>
    <property type="match status" value="1"/>
</dbReference>
<protein>
    <submittedName>
        <fullName evidence="2">Octanoyltransferase</fullName>
    </submittedName>
</protein>
<dbReference type="OrthoDB" id="9788148at2"/>
<dbReference type="PANTHER" id="PTHR43679">
    <property type="entry name" value="OCTANOYLTRANSFERASE LIPM-RELATED"/>
    <property type="match status" value="1"/>
</dbReference>
<evidence type="ECO:0000313" key="3">
    <source>
        <dbReference type="Proteomes" id="UP000214588"/>
    </source>
</evidence>
<dbReference type="Pfam" id="PF21948">
    <property type="entry name" value="LplA-B_cat"/>
    <property type="match status" value="1"/>
</dbReference>
<evidence type="ECO:0000313" key="2">
    <source>
        <dbReference type="EMBL" id="OWZ84037.1"/>
    </source>
</evidence>
<organism evidence="2 3">
    <name type="scientific">Natranaerobius trueperi</name>
    <dbReference type="NCBI Taxonomy" id="759412"/>
    <lineage>
        <taxon>Bacteria</taxon>
        <taxon>Bacillati</taxon>
        <taxon>Bacillota</taxon>
        <taxon>Clostridia</taxon>
        <taxon>Natranaerobiales</taxon>
        <taxon>Natranaerobiaceae</taxon>
        <taxon>Natranaerobius</taxon>
    </lineage>
</organism>
<proteinExistence type="predicted"/>
<dbReference type="InterPro" id="IPR050664">
    <property type="entry name" value="Octanoyltrans_LipM/LipL"/>
</dbReference>
<feature type="domain" description="BPL/LPL catalytic" evidence="1">
    <location>
        <begin position="32"/>
        <end position="246"/>
    </location>
</feature>
<dbReference type="EMBL" id="NIQC01000009">
    <property type="protein sequence ID" value="OWZ84037.1"/>
    <property type="molecule type" value="Genomic_DNA"/>
</dbReference>
<keyword evidence="2" id="KW-0808">Transferase</keyword>
<comment type="caution">
    <text evidence="2">The sequence shown here is derived from an EMBL/GenBank/DDBJ whole genome shotgun (WGS) entry which is preliminary data.</text>
</comment>
<dbReference type="SUPFAM" id="SSF55681">
    <property type="entry name" value="Class II aaRS and biotin synthetases"/>
    <property type="match status" value="1"/>
</dbReference>
<dbReference type="InterPro" id="IPR045864">
    <property type="entry name" value="aa-tRNA-synth_II/BPL/LPL"/>
</dbReference>
<dbReference type="RefSeq" id="WP_089023327.1">
    <property type="nucleotide sequence ID" value="NZ_NIQC01000009.1"/>
</dbReference>
<dbReference type="CDD" id="cd16443">
    <property type="entry name" value="LplA"/>
    <property type="match status" value="1"/>
</dbReference>
<accession>A0A226C0X8</accession>
<dbReference type="InterPro" id="IPR004143">
    <property type="entry name" value="BPL_LPL_catalytic"/>
</dbReference>
<dbReference type="AlphaFoldDB" id="A0A226C0X8"/>
<evidence type="ECO:0000259" key="1">
    <source>
        <dbReference type="PROSITE" id="PS51733"/>
    </source>
</evidence>
<name>A0A226C0X8_9FIRM</name>
<dbReference type="Proteomes" id="UP000214588">
    <property type="component" value="Unassembled WGS sequence"/>
</dbReference>
<dbReference type="PROSITE" id="PS51733">
    <property type="entry name" value="BPL_LPL_CATALYTIC"/>
    <property type="match status" value="1"/>
</dbReference>
<gene>
    <name evidence="2" type="ORF">CDO51_05620</name>
</gene>
<dbReference type="Gene3D" id="3.30.930.10">
    <property type="entry name" value="Bira Bifunctional Protein, Domain 2"/>
    <property type="match status" value="1"/>
</dbReference>
<dbReference type="GO" id="GO:0140096">
    <property type="term" value="F:catalytic activity, acting on a protein"/>
    <property type="evidence" value="ECO:0007669"/>
    <property type="project" value="UniProtKB-ARBA"/>
</dbReference>
<sequence length="276" mass="31423">METWRLIIDEKPSNGATNMARDEAILKSVSKEEVPPTIRFYFWDPPCVSMGYFQKAERQIDFEVSKKLGFDYVRRPTGGRAILHKDELTYSVIVNEQNPKIPDEVIKAYKVLSRGLMYGLDEMGIRAEMNELKNGSGKKQGSAACFDAPSWYELLVEDKKVIGSAQVRKYGALLQHGSIPIKINIEELISVLNFPSEKVRERTKKTLKNRAAGLADVAKTKNIDITQDNLIKVFKKGFESALDIKLEQGTLTEGEKLFVSELEKTKYLKDKWNLKR</sequence>
<keyword evidence="3" id="KW-1185">Reference proteome</keyword>
<reference evidence="2 3" key="1">
    <citation type="submission" date="2017-06" db="EMBL/GenBank/DDBJ databases">
        <title>Draft Genome Sequence of Natranaerobius trueperi halophilic, alkalithermophilic bacteria from soda lakes.</title>
        <authorList>
            <person name="Zhao B."/>
        </authorList>
    </citation>
    <scope>NUCLEOTIDE SEQUENCE [LARGE SCALE GENOMIC DNA]</scope>
    <source>
        <strain evidence="2 3">DSM 18760</strain>
    </source>
</reference>
<dbReference type="GO" id="GO:0016740">
    <property type="term" value="F:transferase activity"/>
    <property type="evidence" value="ECO:0007669"/>
    <property type="project" value="UniProtKB-KW"/>
</dbReference>